<gene>
    <name evidence="8" type="ORF">EV186_101138</name>
</gene>
<dbReference type="PANTHER" id="PTHR43229:SF3">
    <property type="entry name" value="ABC-TYPE MULTIDRUG TRANSPORT SYSTEM, PERMEASE COMPONENT"/>
    <property type="match status" value="1"/>
</dbReference>
<feature type="transmembrane region" description="Helical" evidence="6">
    <location>
        <begin position="246"/>
        <end position="267"/>
    </location>
</feature>
<feature type="transmembrane region" description="Helical" evidence="6">
    <location>
        <begin position="158"/>
        <end position="179"/>
    </location>
</feature>
<dbReference type="GO" id="GO:0046677">
    <property type="term" value="P:response to antibiotic"/>
    <property type="evidence" value="ECO:0007669"/>
    <property type="project" value="UniProtKB-KW"/>
</dbReference>
<evidence type="ECO:0000256" key="6">
    <source>
        <dbReference type="RuleBase" id="RU361157"/>
    </source>
</evidence>
<proteinExistence type="inferred from homology"/>
<dbReference type="Proteomes" id="UP000295444">
    <property type="component" value="Unassembled WGS sequence"/>
</dbReference>
<dbReference type="AlphaFoldDB" id="A0A4R6SIS6"/>
<comment type="caution">
    <text evidence="6">Lacks conserved residue(s) required for the propagation of feature annotation.</text>
</comment>
<keyword evidence="9" id="KW-1185">Reference proteome</keyword>
<dbReference type="InterPro" id="IPR047817">
    <property type="entry name" value="ABC2_TM_bact-type"/>
</dbReference>
<name>A0A4R6SIS6_LABRH</name>
<dbReference type="InterPro" id="IPR013525">
    <property type="entry name" value="ABC2_TM"/>
</dbReference>
<dbReference type="PIRSF" id="PIRSF006648">
    <property type="entry name" value="DrrB"/>
    <property type="match status" value="1"/>
</dbReference>
<feature type="domain" description="ABC transmembrane type-2" evidence="7">
    <location>
        <begin position="44"/>
        <end position="273"/>
    </location>
</feature>
<comment type="similarity">
    <text evidence="6">Belongs to the ABC-2 integral membrane protein family.</text>
</comment>
<dbReference type="Pfam" id="PF01061">
    <property type="entry name" value="ABC2_membrane"/>
    <property type="match status" value="1"/>
</dbReference>
<evidence type="ECO:0000256" key="1">
    <source>
        <dbReference type="ARBA" id="ARBA00004141"/>
    </source>
</evidence>
<protein>
    <recommendedName>
        <fullName evidence="6">Transport permease protein</fullName>
    </recommendedName>
</protein>
<sequence>MATDTGVASATPATGQGGMFGTAVRTFGSVLWRDVFVTWRELIPFLAQVIVQPFFTLFIFGKVLTGIGYVGGNYTEILLPGIVALNGFLGALQNTTMPLILDFSWTREIEDRLLAPMPIPWVAFEKILFGALRGIMAALVMVPIGFLMLDNVSWPASAWLPVLAVVVLGSLVGGSIGMTIGTSVPPRRINIMFAVILMPLMFTGATQFPWFLLDKLRWFQVVCAVNPLTYVSEGMRSILVPGVPHIALWIDLVVLVVAGLVFGVIGVKGFMRRALD</sequence>
<evidence type="ECO:0000259" key="7">
    <source>
        <dbReference type="PROSITE" id="PS51012"/>
    </source>
</evidence>
<feature type="transmembrane region" description="Helical" evidence="6">
    <location>
        <begin position="49"/>
        <end position="71"/>
    </location>
</feature>
<evidence type="ECO:0000256" key="4">
    <source>
        <dbReference type="ARBA" id="ARBA00023136"/>
    </source>
</evidence>
<evidence type="ECO:0000256" key="5">
    <source>
        <dbReference type="ARBA" id="ARBA00023251"/>
    </source>
</evidence>
<reference evidence="8 9" key="1">
    <citation type="submission" date="2019-03" db="EMBL/GenBank/DDBJ databases">
        <title>Genomic Encyclopedia of Type Strains, Phase IV (KMG-IV): sequencing the most valuable type-strain genomes for metagenomic binning, comparative biology and taxonomic classification.</title>
        <authorList>
            <person name="Goeker M."/>
        </authorList>
    </citation>
    <scope>NUCLEOTIDE SEQUENCE [LARGE SCALE GENOMIC DNA]</scope>
    <source>
        <strain evidence="8 9">DSM 45361</strain>
    </source>
</reference>
<dbReference type="PROSITE" id="PS51012">
    <property type="entry name" value="ABC_TM2"/>
    <property type="match status" value="1"/>
</dbReference>
<keyword evidence="4 6" id="KW-0472">Membrane</keyword>
<keyword evidence="3 6" id="KW-1133">Transmembrane helix</keyword>
<dbReference type="GO" id="GO:0140359">
    <property type="term" value="F:ABC-type transporter activity"/>
    <property type="evidence" value="ECO:0007669"/>
    <property type="project" value="InterPro"/>
</dbReference>
<accession>A0A4R6SIS6</accession>
<dbReference type="PANTHER" id="PTHR43229">
    <property type="entry name" value="NODULATION PROTEIN J"/>
    <property type="match status" value="1"/>
</dbReference>
<dbReference type="InterPro" id="IPR051784">
    <property type="entry name" value="Nod_factor_ABC_transporter"/>
</dbReference>
<dbReference type="InterPro" id="IPR000412">
    <property type="entry name" value="ABC_2_transport"/>
</dbReference>
<dbReference type="EMBL" id="SNXZ01000001">
    <property type="protein sequence ID" value="TDQ04196.1"/>
    <property type="molecule type" value="Genomic_DNA"/>
</dbReference>
<keyword evidence="6" id="KW-1003">Cell membrane</keyword>
<evidence type="ECO:0000313" key="9">
    <source>
        <dbReference type="Proteomes" id="UP000295444"/>
    </source>
</evidence>
<keyword evidence="2 6" id="KW-0812">Transmembrane</keyword>
<feature type="transmembrane region" description="Helical" evidence="6">
    <location>
        <begin position="122"/>
        <end position="146"/>
    </location>
</feature>
<comment type="caution">
    <text evidence="8">The sequence shown here is derived from an EMBL/GenBank/DDBJ whole genome shotgun (WGS) entry which is preliminary data.</text>
</comment>
<keyword evidence="6" id="KW-0813">Transport</keyword>
<evidence type="ECO:0000256" key="3">
    <source>
        <dbReference type="ARBA" id="ARBA00022989"/>
    </source>
</evidence>
<organism evidence="8 9">
    <name type="scientific">Labedaea rhizosphaerae</name>
    <dbReference type="NCBI Taxonomy" id="598644"/>
    <lineage>
        <taxon>Bacteria</taxon>
        <taxon>Bacillati</taxon>
        <taxon>Actinomycetota</taxon>
        <taxon>Actinomycetes</taxon>
        <taxon>Pseudonocardiales</taxon>
        <taxon>Pseudonocardiaceae</taxon>
        <taxon>Labedaea</taxon>
    </lineage>
</organism>
<keyword evidence="5" id="KW-0046">Antibiotic resistance</keyword>
<evidence type="ECO:0000313" key="8">
    <source>
        <dbReference type="EMBL" id="TDQ04196.1"/>
    </source>
</evidence>
<evidence type="ECO:0000256" key="2">
    <source>
        <dbReference type="ARBA" id="ARBA00022692"/>
    </source>
</evidence>
<dbReference type="RefSeq" id="WP_341814111.1">
    <property type="nucleotide sequence ID" value="NZ_SNXZ01000001.1"/>
</dbReference>
<dbReference type="GO" id="GO:0043190">
    <property type="term" value="C:ATP-binding cassette (ABC) transporter complex"/>
    <property type="evidence" value="ECO:0007669"/>
    <property type="project" value="InterPro"/>
</dbReference>
<feature type="transmembrane region" description="Helical" evidence="6">
    <location>
        <begin position="191"/>
        <end position="212"/>
    </location>
</feature>
<comment type="subcellular location">
    <subcellularLocation>
        <location evidence="6">Cell membrane</location>
        <topology evidence="6">Multi-pass membrane protein</topology>
    </subcellularLocation>
    <subcellularLocation>
        <location evidence="1">Membrane</location>
        <topology evidence="1">Multi-pass membrane protein</topology>
    </subcellularLocation>
</comment>